<dbReference type="EMBL" id="AAMS01000006">
    <property type="protein sequence ID" value="EAQ06009.1"/>
    <property type="molecule type" value="Genomic_DNA"/>
</dbReference>
<sequence length="66" mass="7484">MQGFVIKPNLSMSQFGITKPRYCSKRGCFTCAIPAKKSKNFAFMDTKTYVLDDITFAVIRLDLPQT</sequence>
<reference evidence="1 2" key="1">
    <citation type="submission" date="2006-01" db="EMBL/GenBank/DDBJ databases">
        <authorList>
            <person name="Hagstrom A."/>
            <person name="Ferriera S."/>
            <person name="Johnson J."/>
            <person name="Kravitz S."/>
            <person name="Halpern A."/>
            <person name="Remington K."/>
            <person name="Beeson K."/>
            <person name="Tran B."/>
            <person name="Rogers Y.-H."/>
            <person name="Friedman R."/>
            <person name="Venter J.C."/>
        </authorList>
    </citation>
    <scope>NUCLEOTIDE SEQUENCE [LARGE SCALE GENOMIC DNA]</scope>
    <source>
        <strain evidence="1 2">SKA53</strain>
    </source>
</reference>
<name>A3V6Z3_9RHOB</name>
<evidence type="ECO:0000313" key="2">
    <source>
        <dbReference type="Proteomes" id="UP000004507"/>
    </source>
</evidence>
<dbReference type="AlphaFoldDB" id="A3V6Z3"/>
<gene>
    <name evidence="1" type="ORF">SKA53_07886</name>
</gene>
<dbReference type="Proteomes" id="UP000004507">
    <property type="component" value="Unassembled WGS sequence"/>
</dbReference>
<protein>
    <submittedName>
        <fullName evidence="1">Uncharacterized protein</fullName>
    </submittedName>
</protein>
<proteinExistence type="predicted"/>
<evidence type="ECO:0000313" key="1">
    <source>
        <dbReference type="EMBL" id="EAQ06009.1"/>
    </source>
</evidence>
<comment type="caution">
    <text evidence="1">The sequence shown here is derived from an EMBL/GenBank/DDBJ whole genome shotgun (WGS) entry which is preliminary data.</text>
</comment>
<accession>A3V6Z3</accession>
<organism evidence="1 2">
    <name type="scientific">Yoonia vestfoldensis SKA53</name>
    <dbReference type="NCBI Taxonomy" id="314232"/>
    <lineage>
        <taxon>Bacteria</taxon>
        <taxon>Pseudomonadati</taxon>
        <taxon>Pseudomonadota</taxon>
        <taxon>Alphaproteobacteria</taxon>
        <taxon>Rhodobacterales</taxon>
        <taxon>Paracoccaceae</taxon>
        <taxon>Yoonia</taxon>
    </lineage>
</organism>
<dbReference type="HOGENOM" id="CLU_2825983_0_0_5"/>
<keyword evidence="2" id="KW-1185">Reference proteome</keyword>